<name>A0A1T4PR30_9HYPH</name>
<comment type="similarity">
    <text evidence="1">Belongs to the short-chain dehydrogenases/reductases (SDR) family.</text>
</comment>
<gene>
    <name evidence="4" type="ORF">SAMN02745126_02975</name>
</gene>
<dbReference type="SUPFAM" id="SSF51735">
    <property type="entry name" value="NAD(P)-binding Rossmann-fold domains"/>
    <property type="match status" value="1"/>
</dbReference>
<accession>A0A1T4PR30</accession>
<evidence type="ECO:0000313" key="5">
    <source>
        <dbReference type="Proteomes" id="UP000190092"/>
    </source>
</evidence>
<evidence type="ECO:0000256" key="2">
    <source>
        <dbReference type="ARBA" id="ARBA00023002"/>
    </source>
</evidence>
<dbReference type="STRING" id="225324.SAMN02745126_02975"/>
<sequence length="257" mass="27665">MDLKLNGRTVLITGGSRGIGLACAMAFAAEGCAVHIASRSADSLEKARDAIRGRHNVPVEIHVADFSKGDTVRAVVDAVSHADILVNNAGAIPRGDIFAMSEPKWREAWELKVFGYINATRAMLERMYARKKGVVVNVIGLAGEVYNYDYVAGTMANAGLMAFTRAVGSKSVDQGVRVVAINPPATRTDRMLTLLRGQAEQKFGDAERWRELTTHMPFGRPAEPDEVADLAVFLASDRASYISGVVMTLDGGQAARN</sequence>
<dbReference type="FunFam" id="3.40.50.720:FF:000084">
    <property type="entry name" value="Short-chain dehydrogenase reductase"/>
    <property type="match status" value="1"/>
</dbReference>
<evidence type="ECO:0000256" key="1">
    <source>
        <dbReference type="ARBA" id="ARBA00006484"/>
    </source>
</evidence>
<dbReference type="Pfam" id="PF13561">
    <property type="entry name" value="adh_short_C2"/>
    <property type="match status" value="1"/>
</dbReference>
<dbReference type="PRINTS" id="PR00081">
    <property type="entry name" value="GDHRDH"/>
</dbReference>
<dbReference type="Proteomes" id="UP000190092">
    <property type="component" value="Unassembled WGS sequence"/>
</dbReference>
<dbReference type="AlphaFoldDB" id="A0A1T4PR30"/>
<evidence type="ECO:0000256" key="3">
    <source>
        <dbReference type="ARBA" id="ARBA00023027"/>
    </source>
</evidence>
<organism evidence="4 5">
    <name type="scientific">Enhydrobacter aerosaccus</name>
    <dbReference type="NCBI Taxonomy" id="225324"/>
    <lineage>
        <taxon>Bacteria</taxon>
        <taxon>Pseudomonadati</taxon>
        <taxon>Pseudomonadota</taxon>
        <taxon>Alphaproteobacteria</taxon>
        <taxon>Hyphomicrobiales</taxon>
        <taxon>Enhydrobacter</taxon>
    </lineage>
</organism>
<proteinExistence type="inferred from homology"/>
<evidence type="ECO:0000313" key="4">
    <source>
        <dbReference type="EMBL" id="SJZ94030.1"/>
    </source>
</evidence>
<dbReference type="PANTHER" id="PTHR43477:SF4">
    <property type="entry name" value="DEHYDROGENASE_REDUCTASE SDR FAMILY MEMBER 6"/>
    <property type="match status" value="1"/>
</dbReference>
<keyword evidence="2" id="KW-0560">Oxidoreductase</keyword>
<dbReference type="GO" id="GO:0016491">
    <property type="term" value="F:oxidoreductase activity"/>
    <property type="evidence" value="ECO:0007669"/>
    <property type="project" value="UniProtKB-KW"/>
</dbReference>
<dbReference type="InterPro" id="IPR036291">
    <property type="entry name" value="NAD(P)-bd_dom_sf"/>
</dbReference>
<dbReference type="NCBIfam" id="NF004779">
    <property type="entry name" value="PRK06125.1"/>
    <property type="match status" value="1"/>
</dbReference>
<dbReference type="EMBL" id="FUWJ01000002">
    <property type="protein sequence ID" value="SJZ94030.1"/>
    <property type="molecule type" value="Genomic_DNA"/>
</dbReference>
<dbReference type="InterPro" id="IPR051122">
    <property type="entry name" value="SDR_DHRS6-like"/>
</dbReference>
<protein>
    <submittedName>
        <fullName evidence="4">NAD(P)-dependent dehydrogenase, short-chain alcohol dehydrogenase family</fullName>
    </submittedName>
</protein>
<reference evidence="5" key="1">
    <citation type="submission" date="2017-02" db="EMBL/GenBank/DDBJ databases">
        <authorList>
            <person name="Varghese N."/>
            <person name="Submissions S."/>
        </authorList>
    </citation>
    <scope>NUCLEOTIDE SEQUENCE [LARGE SCALE GENOMIC DNA]</scope>
    <source>
        <strain evidence="5">ATCC 27094</strain>
    </source>
</reference>
<keyword evidence="5" id="KW-1185">Reference proteome</keyword>
<keyword evidence="3" id="KW-0520">NAD</keyword>
<dbReference type="OrthoDB" id="9804774at2"/>
<dbReference type="Gene3D" id="3.40.50.720">
    <property type="entry name" value="NAD(P)-binding Rossmann-like Domain"/>
    <property type="match status" value="1"/>
</dbReference>
<dbReference type="PANTHER" id="PTHR43477">
    <property type="entry name" value="DIHYDROANTICAPSIN 7-DEHYDROGENASE"/>
    <property type="match status" value="1"/>
</dbReference>
<dbReference type="RefSeq" id="WP_085934606.1">
    <property type="nucleotide sequence ID" value="NZ_FUWJ01000002.1"/>
</dbReference>
<dbReference type="InterPro" id="IPR002347">
    <property type="entry name" value="SDR_fam"/>
</dbReference>